<accession>A0A1N7SNT6</accession>
<dbReference type="EMBL" id="CYGX02000125">
    <property type="protein sequence ID" value="SIT49092.1"/>
    <property type="molecule type" value="Genomic_DNA"/>
</dbReference>
<evidence type="ECO:0000313" key="2">
    <source>
        <dbReference type="Proteomes" id="UP000187012"/>
    </source>
</evidence>
<dbReference type="Proteomes" id="UP000187012">
    <property type="component" value="Unassembled WGS sequence"/>
</dbReference>
<dbReference type="AlphaFoldDB" id="A0A1N7SNT6"/>
<organism evidence="1 2">
    <name type="scientific">Paraburkholderia ribeironis</name>
    <dbReference type="NCBI Taxonomy" id="1247936"/>
    <lineage>
        <taxon>Bacteria</taxon>
        <taxon>Pseudomonadati</taxon>
        <taxon>Pseudomonadota</taxon>
        <taxon>Betaproteobacteria</taxon>
        <taxon>Burkholderiales</taxon>
        <taxon>Burkholderiaceae</taxon>
        <taxon>Paraburkholderia</taxon>
    </lineage>
</organism>
<keyword evidence="2" id="KW-1185">Reference proteome</keyword>
<gene>
    <name evidence="1" type="ORF">BN2475_1250024</name>
</gene>
<proteinExistence type="predicted"/>
<protein>
    <submittedName>
        <fullName evidence="1">Uncharacterized protein</fullName>
    </submittedName>
</protein>
<reference evidence="1 2" key="1">
    <citation type="submission" date="2016-12" db="EMBL/GenBank/DDBJ databases">
        <authorList>
            <person name="Song W.-J."/>
            <person name="Kurnit D.M."/>
        </authorList>
    </citation>
    <scope>NUCLEOTIDE SEQUENCE [LARGE SCALE GENOMIC DNA]</scope>
    <source>
        <strain evidence="1 2">STM7296</strain>
    </source>
</reference>
<sequence>MTFDAENLIGLALDVMILGATGQSTPHDRNIGFVEATFKHNSRRNRPTFHRFRIAITISPGLDSRHLQTGSNLIAKRKLSM</sequence>
<evidence type="ECO:0000313" key="1">
    <source>
        <dbReference type="EMBL" id="SIT49092.1"/>
    </source>
</evidence>
<name>A0A1N7SNT6_9BURK</name>